<dbReference type="EMBL" id="BMHB01000001">
    <property type="protein sequence ID" value="GGI14396.1"/>
    <property type="molecule type" value="Genomic_DNA"/>
</dbReference>
<dbReference type="Pfam" id="PF02325">
    <property type="entry name" value="CCB3_YggT"/>
    <property type="match status" value="1"/>
</dbReference>
<dbReference type="InterPro" id="IPR003425">
    <property type="entry name" value="CCB3/YggT"/>
</dbReference>
<keyword evidence="4" id="KW-1185">Reference proteome</keyword>
<keyword evidence="2" id="KW-0472">Membrane</keyword>
<feature type="transmembrane region" description="Helical" evidence="2">
    <location>
        <begin position="54"/>
        <end position="76"/>
    </location>
</feature>
<comment type="similarity">
    <text evidence="1">Belongs to the YggT family.</text>
</comment>
<evidence type="ECO:0000256" key="2">
    <source>
        <dbReference type="SAM" id="Phobius"/>
    </source>
</evidence>
<evidence type="ECO:0000313" key="4">
    <source>
        <dbReference type="Proteomes" id="UP000626244"/>
    </source>
</evidence>
<accession>A0A8J3APF2</accession>
<sequence>MDFILSILYHAIQVYQTILVIHIIMSWFPQVQQSSFGRFIGRIAEPYLEPFRRIIPSIGMFDFSPIVALITLQFAMRGIFALSTYF</sequence>
<dbReference type="OrthoDB" id="47652at2"/>
<protein>
    <submittedName>
        <fullName evidence="3">Membrane protein</fullName>
    </submittedName>
</protein>
<reference evidence="4" key="1">
    <citation type="journal article" date="2019" name="Int. J. Syst. Evol. Microbiol.">
        <title>The Global Catalogue of Microorganisms (GCM) 10K type strain sequencing project: providing services to taxonomists for standard genome sequencing and annotation.</title>
        <authorList>
            <consortium name="The Broad Institute Genomics Platform"/>
            <consortium name="The Broad Institute Genome Sequencing Center for Infectious Disease"/>
            <person name="Wu L."/>
            <person name="Ma J."/>
        </authorList>
    </citation>
    <scope>NUCLEOTIDE SEQUENCE [LARGE SCALE GENOMIC DNA]</scope>
    <source>
        <strain evidence="4">CGMCC 1.14993</strain>
    </source>
</reference>
<proteinExistence type="inferred from homology"/>
<dbReference type="GO" id="GO:0016020">
    <property type="term" value="C:membrane"/>
    <property type="evidence" value="ECO:0007669"/>
    <property type="project" value="InterPro"/>
</dbReference>
<dbReference type="RefSeq" id="WP_088000276.1">
    <property type="nucleotide sequence ID" value="NZ_BMHB01000001.1"/>
</dbReference>
<comment type="caution">
    <text evidence="3">The sequence shown here is derived from an EMBL/GenBank/DDBJ whole genome shotgun (WGS) entry which is preliminary data.</text>
</comment>
<keyword evidence="2" id="KW-0812">Transmembrane</keyword>
<name>A0A8J3APF2_9BACI</name>
<gene>
    <name evidence="3" type="ORF">GCM10007380_22730</name>
</gene>
<dbReference type="PANTHER" id="PTHR33219:SF14">
    <property type="entry name" value="PROTEIN COFACTOR ASSEMBLY OF COMPLEX C SUBUNIT B CCB3, CHLOROPLASTIC-RELATED"/>
    <property type="match status" value="1"/>
</dbReference>
<dbReference type="Proteomes" id="UP000626244">
    <property type="component" value="Unassembled WGS sequence"/>
</dbReference>
<feature type="transmembrane region" description="Helical" evidence="2">
    <location>
        <begin position="7"/>
        <end position="28"/>
    </location>
</feature>
<dbReference type="PANTHER" id="PTHR33219">
    <property type="entry name" value="YLMG HOMOLOG PROTEIN 2, CHLOROPLASTIC"/>
    <property type="match status" value="1"/>
</dbReference>
<evidence type="ECO:0000256" key="1">
    <source>
        <dbReference type="ARBA" id="ARBA00010894"/>
    </source>
</evidence>
<keyword evidence="2" id="KW-1133">Transmembrane helix</keyword>
<organism evidence="3 4">
    <name type="scientific">Gottfriedia solisilvae</name>
    <dbReference type="NCBI Taxonomy" id="1516104"/>
    <lineage>
        <taxon>Bacteria</taxon>
        <taxon>Bacillati</taxon>
        <taxon>Bacillota</taxon>
        <taxon>Bacilli</taxon>
        <taxon>Bacillales</taxon>
        <taxon>Bacillaceae</taxon>
        <taxon>Gottfriedia</taxon>
    </lineage>
</organism>
<evidence type="ECO:0000313" key="3">
    <source>
        <dbReference type="EMBL" id="GGI14396.1"/>
    </source>
</evidence>
<dbReference type="AlphaFoldDB" id="A0A8J3APF2"/>